<evidence type="ECO:0000313" key="10">
    <source>
        <dbReference type="Proteomes" id="UP001154282"/>
    </source>
</evidence>
<feature type="compositionally biased region" description="Low complexity" evidence="7">
    <location>
        <begin position="50"/>
        <end position="63"/>
    </location>
</feature>
<keyword evidence="2" id="KW-0479">Metal-binding</keyword>
<gene>
    <name evidence="9" type="ORF">LITE_LOCUS45359</name>
</gene>
<dbReference type="GO" id="GO:0009788">
    <property type="term" value="P:negative regulation of abscisic acid-activated signaling pathway"/>
    <property type="evidence" value="ECO:0007669"/>
    <property type="project" value="InterPro"/>
</dbReference>
<dbReference type="AlphaFoldDB" id="A0AAV0QXK6"/>
<protein>
    <recommendedName>
        <fullName evidence="8">C2H2-type domain-containing protein</fullName>
    </recommendedName>
</protein>
<keyword evidence="5" id="KW-0539">Nucleus</keyword>
<name>A0AAV0QXK6_9ROSI</name>
<dbReference type="Gene3D" id="3.30.160.60">
    <property type="entry name" value="Classic Zinc Finger"/>
    <property type="match status" value="1"/>
</dbReference>
<comment type="subcellular location">
    <subcellularLocation>
        <location evidence="1">Nucleus</location>
    </subcellularLocation>
</comment>
<keyword evidence="4" id="KW-0862">Zinc</keyword>
<dbReference type="GO" id="GO:0005634">
    <property type="term" value="C:nucleus"/>
    <property type="evidence" value="ECO:0007669"/>
    <property type="project" value="UniProtKB-SubCell"/>
</dbReference>
<feature type="region of interest" description="Disordered" evidence="7">
    <location>
        <begin position="94"/>
        <end position="121"/>
    </location>
</feature>
<evidence type="ECO:0000256" key="5">
    <source>
        <dbReference type="ARBA" id="ARBA00023242"/>
    </source>
</evidence>
<dbReference type="PROSITE" id="PS00028">
    <property type="entry name" value="ZINC_FINGER_C2H2_1"/>
    <property type="match status" value="1"/>
</dbReference>
<dbReference type="Proteomes" id="UP001154282">
    <property type="component" value="Unassembled WGS sequence"/>
</dbReference>
<evidence type="ECO:0000256" key="4">
    <source>
        <dbReference type="ARBA" id="ARBA00022833"/>
    </source>
</evidence>
<dbReference type="PANTHER" id="PTHR47287:SF18">
    <property type="entry name" value="TRANSCRIPTION FACTOR C2H2 FAMILY"/>
    <property type="match status" value="1"/>
</dbReference>
<feature type="compositionally biased region" description="Basic and acidic residues" evidence="7">
    <location>
        <begin position="37"/>
        <end position="49"/>
    </location>
</feature>
<reference evidence="9" key="1">
    <citation type="submission" date="2022-08" db="EMBL/GenBank/DDBJ databases">
        <authorList>
            <person name="Gutierrez-Valencia J."/>
        </authorList>
    </citation>
    <scope>NUCLEOTIDE SEQUENCE</scope>
</reference>
<dbReference type="EMBL" id="CAMGYJ010000010">
    <property type="protein sequence ID" value="CAI0549953.1"/>
    <property type="molecule type" value="Genomic_DNA"/>
</dbReference>
<feature type="compositionally biased region" description="Basic and acidic residues" evidence="7">
    <location>
        <begin position="94"/>
        <end position="107"/>
    </location>
</feature>
<dbReference type="InterPro" id="IPR044246">
    <property type="entry name" value="ZFP3-like"/>
</dbReference>
<evidence type="ECO:0000256" key="7">
    <source>
        <dbReference type="SAM" id="MobiDB-lite"/>
    </source>
</evidence>
<comment type="caution">
    <text evidence="9">The sequence shown here is derived from an EMBL/GenBank/DDBJ whole genome shotgun (WGS) entry which is preliminary data.</text>
</comment>
<evidence type="ECO:0000256" key="3">
    <source>
        <dbReference type="ARBA" id="ARBA00022771"/>
    </source>
</evidence>
<evidence type="ECO:0000259" key="8">
    <source>
        <dbReference type="PROSITE" id="PS50157"/>
    </source>
</evidence>
<dbReference type="FunFam" id="3.30.160.60:FF:001366">
    <property type="entry name" value="Zinc finger protein 2"/>
    <property type="match status" value="1"/>
</dbReference>
<dbReference type="GO" id="GO:0008270">
    <property type="term" value="F:zinc ion binding"/>
    <property type="evidence" value="ECO:0007669"/>
    <property type="project" value="UniProtKB-KW"/>
</dbReference>
<organism evidence="9 10">
    <name type="scientific">Linum tenue</name>
    <dbReference type="NCBI Taxonomy" id="586396"/>
    <lineage>
        <taxon>Eukaryota</taxon>
        <taxon>Viridiplantae</taxon>
        <taxon>Streptophyta</taxon>
        <taxon>Embryophyta</taxon>
        <taxon>Tracheophyta</taxon>
        <taxon>Spermatophyta</taxon>
        <taxon>Magnoliopsida</taxon>
        <taxon>eudicotyledons</taxon>
        <taxon>Gunneridae</taxon>
        <taxon>Pentapetalae</taxon>
        <taxon>rosids</taxon>
        <taxon>fabids</taxon>
        <taxon>Malpighiales</taxon>
        <taxon>Linaceae</taxon>
        <taxon>Linum</taxon>
    </lineage>
</organism>
<dbReference type="PANTHER" id="PTHR47287">
    <property type="entry name" value="C2H2 AND C2HC ZINC FINGERS SUPERFAMILY PROTEIN"/>
    <property type="match status" value="1"/>
</dbReference>
<dbReference type="InterPro" id="IPR013087">
    <property type="entry name" value="Znf_C2H2_type"/>
</dbReference>
<evidence type="ECO:0000313" key="9">
    <source>
        <dbReference type="EMBL" id="CAI0549953.1"/>
    </source>
</evidence>
<accession>A0AAV0QXK6</accession>
<feature type="domain" description="C2H2-type" evidence="8">
    <location>
        <begin position="127"/>
        <end position="154"/>
    </location>
</feature>
<dbReference type="InterPro" id="IPR036236">
    <property type="entry name" value="Znf_C2H2_sf"/>
</dbReference>
<feature type="region of interest" description="Disordered" evidence="7">
    <location>
        <begin position="37"/>
        <end position="78"/>
    </location>
</feature>
<dbReference type="PROSITE" id="PS50157">
    <property type="entry name" value="ZINC_FINGER_C2H2_2"/>
    <property type="match status" value="1"/>
</dbReference>
<keyword evidence="10" id="KW-1185">Reference proteome</keyword>
<evidence type="ECO:0000256" key="1">
    <source>
        <dbReference type="ARBA" id="ARBA00004123"/>
    </source>
</evidence>
<evidence type="ECO:0000256" key="2">
    <source>
        <dbReference type="ARBA" id="ARBA00022723"/>
    </source>
</evidence>
<proteinExistence type="predicted"/>
<keyword evidence="3 6" id="KW-0863">Zinc-finger</keyword>
<sequence>MENMFSNGECFIKRKILTKESIEDTIFDAVMQQHPNSKFDSEYESDHESSSQVASSNLSASEPSPDPSKDTTTLSSSSLPLDLDLSLQLQHSQDPAHLKPPAPEHDPGNASAPATPPPGAGVQPRVFSCNYCRRKFYSSQALGGHQNAHKRERTIAKRAMRMGIFSDRYNSLASLPLHGVSAFRNLGIKAHSATHHSNMIPFQRMPPQAHPHPQQQAPLSAARFEQSYYGVPVLTTTEEDDVGMYWPGSFRQVVATGGAVSIPAANNHNNNNQFGHLQYAERRLNSNSTSSFVAMEVPDSSSLAPDLTLKL</sequence>
<dbReference type="SUPFAM" id="SSF57667">
    <property type="entry name" value="beta-beta-alpha zinc fingers"/>
    <property type="match status" value="1"/>
</dbReference>
<evidence type="ECO:0000256" key="6">
    <source>
        <dbReference type="PROSITE-ProRule" id="PRU00042"/>
    </source>
</evidence>